<name>A0A6M3IM01_9ZZZZ</name>
<organism evidence="2">
    <name type="scientific">viral metagenome</name>
    <dbReference type="NCBI Taxonomy" id="1070528"/>
    <lineage>
        <taxon>unclassified sequences</taxon>
        <taxon>metagenomes</taxon>
        <taxon>organismal metagenomes</taxon>
    </lineage>
</organism>
<accession>A0A6M3IM01</accession>
<dbReference type="InterPro" id="IPR011604">
    <property type="entry name" value="PDDEXK-like_dom_sf"/>
</dbReference>
<protein>
    <submittedName>
        <fullName evidence="2">Putative PD-(D/E)XK nuclease superfamily protein</fullName>
    </submittedName>
</protein>
<sequence>MKEKSGIEEYHGLADHKITTSKINAYLNCPARYMFQYVEKLKVPSRSALLRGLAFHNAVGENYLQKVETEKDLPEADVLDIFGTQFDLGVPDTMWFEDEKPGVIKDSGYKMLSAYHSIIAPGVQPVEVEMTFELKLKGTDQVFSGRVDTITKDETIIDHKTKSSKPAYVDPNHKIQMTAYTAGFQVEHQKKPKGNRLDYIVDKKKPECVSFDLEITDNDIELLLNLIGRYQLAIQAGIDLPNRGNFLCAKRFCPYAYECERVYGGTVRE</sequence>
<proteinExistence type="predicted"/>
<dbReference type="Pfam" id="PF12705">
    <property type="entry name" value="PDDEXK_1"/>
    <property type="match status" value="1"/>
</dbReference>
<gene>
    <name evidence="2" type="ORF">MM415B01439_0016</name>
</gene>
<evidence type="ECO:0000259" key="1">
    <source>
        <dbReference type="Pfam" id="PF12705"/>
    </source>
</evidence>
<dbReference type="InterPro" id="IPR038726">
    <property type="entry name" value="PDDEXK_AddAB-type"/>
</dbReference>
<feature type="domain" description="PD-(D/E)XK endonuclease-like" evidence="1">
    <location>
        <begin position="18"/>
        <end position="259"/>
    </location>
</feature>
<dbReference type="AlphaFoldDB" id="A0A6M3IM01"/>
<reference evidence="2" key="1">
    <citation type="submission" date="2020-03" db="EMBL/GenBank/DDBJ databases">
        <title>The deep terrestrial virosphere.</title>
        <authorList>
            <person name="Holmfeldt K."/>
            <person name="Nilsson E."/>
            <person name="Simone D."/>
            <person name="Lopez-Fernandez M."/>
            <person name="Wu X."/>
            <person name="de Brujin I."/>
            <person name="Lundin D."/>
            <person name="Andersson A."/>
            <person name="Bertilsson S."/>
            <person name="Dopson M."/>
        </authorList>
    </citation>
    <scope>NUCLEOTIDE SEQUENCE</scope>
    <source>
        <strain evidence="2">MM415B01439</strain>
    </source>
</reference>
<dbReference type="Gene3D" id="3.90.320.10">
    <property type="match status" value="1"/>
</dbReference>
<evidence type="ECO:0000313" key="2">
    <source>
        <dbReference type="EMBL" id="QJA58539.1"/>
    </source>
</evidence>
<dbReference type="EMBL" id="MT141328">
    <property type="protein sequence ID" value="QJA58539.1"/>
    <property type="molecule type" value="Genomic_DNA"/>
</dbReference>